<dbReference type="EMBL" id="FSQW01000001">
    <property type="protein sequence ID" value="SIN64507.1"/>
    <property type="molecule type" value="Genomic_DNA"/>
</dbReference>
<dbReference type="RefSeq" id="WP_074204319.1">
    <property type="nucleotide sequence ID" value="NZ_FSQW01000001.1"/>
</dbReference>
<evidence type="ECO:0000259" key="4">
    <source>
        <dbReference type="SMART" id="SM00822"/>
    </source>
</evidence>
<evidence type="ECO:0000256" key="1">
    <source>
        <dbReference type="ARBA" id="ARBA00006484"/>
    </source>
</evidence>
<proteinExistence type="inferred from homology"/>
<reference evidence="6" key="1">
    <citation type="submission" date="2016-11" db="EMBL/GenBank/DDBJ databases">
        <authorList>
            <person name="Varghese N."/>
            <person name="Submissions S."/>
        </authorList>
    </citation>
    <scope>NUCLEOTIDE SEQUENCE [LARGE SCALE GENOMIC DNA]</scope>
    <source>
        <strain evidence="6">DSM 22363</strain>
    </source>
</reference>
<feature type="domain" description="Ketoreductase" evidence="4">
    <location>
        <begin position="7"/>
        <end position="181"/>
    </location>
</feature>
<evidence type="ECO:0000313" key="6">
    <source>
        <dbReference type="Proteomes" id="UP000185192"/>
    </source>
</evidence>
<sequence length="244" mass="26032">MGRLDGKTALVTGGARGLGSSAARLMAAEGARVVVTDVLNEEGHRVAADMGATFLSHDVASESDWQRVANDMLDSHGQIDILVNNAGVLHRSSIIEHDISDWDRVIAINQRSVFLGMRQIGKYMVEQKGGSIINVSSVAFNHARPTTAAYTATKFAIIGMTRVAAKEMGPHGIRVNAILPGMMDTPMIDMIDPDRAARDKQIPDVPLRRTASADEVAKTILFLASDESSFCTGESILVDGGVGC</sequence>
<dbReference type="NCBIfam" id="NF005559">
    <property type="entry name" value="PRK07231.1"/>
    <property type="match status" value="1"/>
</dbReference>
<dbReference type="PANTHER" id="PTHR24321">
    <property type="entry name" value="DEHYDROGENASES, SHORT CHAIN"/>
    <property type="match status" value="1"/>
</dbReference>
<dbReference type="FunFam" id="3.40.50.720:FF:000084">
    <property type="entry name" value="Short-chain dehydrogenase reductase"/>
    <property type="match status" value="1"/>
</dbReference>
<dbReference type="PROSITE" id="PS00061">
    <property type="entry name" value="ADH_SHORT"/>
    <property type="match status" value="1"/>
</dbReference>
<dbReference type="InterPro" id="IPR002347">
    <property type="entry name" value="SDR_fam"/>
</dbReference>
<evidence type="ECO:0000256" key="3">
    <source>
        <dbReference type="ARBA" id="ARBA00023027"/>
    </source>
</evidence>
<comment type="similarity">
    <text evidence="1">Belongs to the short-chain dehydrogenases/reductases (SDR) family.</text>
</comment>
<protein>
    <submittedName>
        <fullName evidence="5">3alpha(Or 20beta)-hydroxysteroid dehydrogenase</fullName>
    </submittedName>
</protein>
<keyword evidence="3" id="KW-0520">NAD</keyword>
<dbReference type="Pfam" id="PF13561">
    <property type="entry name" value="adh_short_C2"/>
    <property type="match status" value="1"/>
</dbReference>
<organism evidence="5 6">
    <name type="scientific">Parasphingorhabdus marina DSM 22363</name>
    <dbReference type="NCBI Taxonomy" id="1123272"/>
    <lineage>
        <taxon>Bacteria</taxon>
        <taxon>Pseudomonadati</taxon>
        <taxon>Pseudomonadota</taxon>
        <taxon>Alphaproteobacteria</taxon>
        <taxon>Sphingomonadales</taxon>
        <taxon>Sphingomonadaceae</taxon>
        <taxon>Parasphingorhabdus</taxon>
    </lineage>
</organism>
<dbReference type="InterPro" id="IPR057326">
    <property type="entry name" value="KR_dom"/>
</dbReference>
<keyword evidence="6" id="KW-1185">Reference proteome</keyword>
<dbReference type="GO" id="GO:0016491">
    <property type="term" value="F:oxidoreductase activity"/>
    <property type="evidence" value="ECO:0007669"/>
    <property type="project" value="UniProtKB-KW"/>
</dbReference>
<name>A0A1N6D1D8_9SPHN</name>
<gene>
    <name evidence="5" type="ORF">SAMN02745824_1401</name>
</gene>
<dbReference type="PRINTS" id="PR00081">
    <property type="entry name" value="GDHRDH"/>
</dbReference>
<evidence type="ECO:0000313" key="5">
    <source>
        <dbReference type="EMBL" id="SIN64507.1"/>
    </source>
</evidence>
<dbReference type="OrthoDB" id="5457012at2"/>
<dbReference type="Proteomes" id="UP000185192">
    <property type="component" value="Unassembled WGS sequence"/>
</dbReference>
<evidence type="ECO:0000256" key="2">
    <source>
        <dbReference type="ARBA" id="ARBA00023002"/>
    </source>
</evidence>
<dbReference type="AlphaFoldDB" id="A0A1N6D1D8"/>
<dbReference type="PRINTS" id="PR00080">
    <property type="entry name" value="SDRFAMILY"/>
</dbReference>
<dbReference type="STRING" id="1123272.SAMN02745824_1401"/>
<dbReference type="Gene3D" id="3.40.50.720">
    <property type="entry name" value="NAD(P)-binding Rossmann-like Domain"/>
    <property type="match status" value="1"/>
</dbReference>
<accession>A0A1N6D1D8</accession>
<dbReference type="InterPro" id="IPR020904">
    <property type="entry name" value="Sc_DH/Rdtase_CS"/>
</dbReference>
<dbReference type="InterPro" id="IPR036291">
    <property type="entry name" value="NAD(P)-bd_dom_sf"/>
</dbReference>
<dbReference type="SMART" id="SM00822">
    <property type="entry name" value="PKS_KR"/>
    <property type="match status" value="1"/>
</dbReference>
<dbReference type="PANTHER" id="PTHR24321:SF8">
    <property type="entry name" value="ESTRADIOL 17-BETA-DEHYDROGENASE 8-RELATED"/>
    <property type="match status" value="1"/>
</dbReference>
<dbReference type="SUPFAM" id="SSF51735">
    <property type="entry name" value="NAD(P)-binding Rossmann-fold domains"/>
    <property type="match status" value="1"/>
</dbReference>
<keyword evidence="2" id="KW-0560">Oxidoreductase</keyword>